<name>N6V1G9_9EURY</name>
<keyword evidence="2 3" id="KW-0786">Thiamine pyrophosphate</keyword>
<sequence>MKFLEAIVDFLERNIKTLFYYPGEQVLPLCEEVENSKINNILAGDERGAGFMAEGYARITNYIGVAISSTPGAGNLVTPALNAYKDNSSILLITGRNYKKYRGENYFQEIDMNFLNIYKGYFDPKYEDFVKAFYECLYSRRPIHINISLDCYDKEVEVRDYIKYKYNYNFNIDIESRKPLLLIGQGIYGLMPYKDIIKINKILKSVQIPISTTFPARGVISENSDNCIGLVGRRGDIKSLLEADKIINIGSSLSYNTYVESVRNELLKKTININFYPNDIKEVKELFNNISLDNLWFEKELYFTPKGDYSKKIYTLISSLPDDAIIVNDAGKHTVFTCLLKKCYLPKSLIASHSFGCMGFSLPTAIGVKLACLDYGIDREVVSINGDGSFIMNLQELKVISENNLKILIVIFENHKLGRFKTINNPNFVKIAESFNIDAYKTENYEEIEDVVKGYLRGNKPLLLSIKTEDEDLPTPNR</sequence>
<dbReference type="GO" id="GO:0009099">
    <property type="term" value="P:L-valine biosynthetic process"/>
    <property type="evidence" value="ECO:0007669"/>
    <property type="project" value="TreeGrafter"/>
</dbReference>
<dbReference type="InterPro" id="IPR029061">
    <property type="entry name" value="THDP-binding"/>
</dbReference>
<dbReference type="Pfam" id="PF00205">
    <property type="entry name" value="TPP_enzyme_M"/>
    <property type="match status" value="1"/>
</dbReference>
<dbReference type="GO" id="GO:0030976">
    <property type="term" value="F:thiamine pyrophosphate binding"/>
    <property type="evidence" value="ECO:0007669"/>
    <property type="project" value="InterPro"/>
</dbReference>
<dbReference type="PATRIC" id="fig|1069083.5.peg.803"/>
<dbReference type="SUPFAM" id="SSF52467">
    <property type="entry name" value="DHS-like NAD/FAD-binding domain"/>
    <property type="match status" value="1"/>
</dbReference>
<feature type="domain" description="Thiamine pyrophosphate enzyme TPP-binding" evidence="5">
    <location>
        <begin position="329"/>
        <end position="465"/>
    </location>
</feature>
<dbReference type="SUPFAM" id="SSF52518">
    <property type="entry name" value="Thiamin diphosphate-binding fold (THDP-binding)"/>
    <property type="match status" value="2"/>
</dbReference>
<evidence type="ECO:0000256" key="1">
    <source>
        <dbReference type="ARBA" id="ARBA00007812"/>
    </source>
</evidence>
<protein>
    <submittedName>
        <fullName evidence="7">Thiamine pyrophosphate protein TPP binding domain protein</fullName>
    </submittedName>
</protein>
<reference evidence="7 8" key="1">
    <citation type="journal article" date="2013" name="Genome Announc.">
        <title>Draft Genome Sequence of a Highly Flagellated, Fast-Swimming Archaeon, Methanocaldococcus villosus Strain KIN24-T80 (DSM 22612).</title>
        <authorList>
            <person name="Thennarasu S."/>
            <person name="Polireddy D."/>
            <person name="Antony A."/>
            <person name="Yada M.R."/>
            <person name="Algarawi S."/>
            <person name="Sivakumar N."/>
        </authorList>
    </citation>
    <scope>NUCLEOTIDE SEQUENCE [LARGE SCALE GENOMIC DNA]</scope>
    <source>
        <strain evidence="7 8">KIN24-T80</strain>
    </source>
</reference>
<dbReference type="GO" id="GO:0050660">
    <property type="term" value="F:flavin adenine dinucleotide binding"/>
    <property type="evidence" value="ECO:0007669"/>
    <property type="project" value="TreeGrafter"/>
</dbReference>
<dbReference type="PANTHER" id="PTHR18968:SF13">
    <property type="entry name" value="ACETOLACTATE SYNTHASE CATALYTIC SUBUNIT, MITOCHONDRIAL"/>
    <property type="match status" value="1"/>
</dbReference>
<dbReference type="RefSeq" id="WP_004591614.1">
    <property type="nucleotide sequence ID" value="NZ_APMM01000027.1"/>
</dbReference>
<dbReference type="InterPro" id="IPR012000">
    <property type="entry name" value="Thiamin_PyroP_enz_cen_dom"/>
</dbReference>
<dbReference type="InterPro" id="IPR012001">
    <property type="entry name" value="Thiamin_PyroP_enz_TPP-bd_dom"/>
</dbReference>
<keyword evidence="8" id="KW-1185">Reference proteome</keyword>
<dbReference type="GO" id="GO:0003984">
    <property type="term" value="F:acetolactate synthase activity"/>
    <property type="evidence" value="ECO:0007669"/>
    <property type="project" value="TreeGrafter"/>
</dbReference>
<evidence type="ECO:0000313" key="7">
    <source>
        <dbReference type="EMBL" id="ENN96113.1"/>
    </source>
</evidence>
<dbReference type="InterPro" id="IPR045229">
    <property type="entry name" value="TPP_enz"/>
</dbReference>
<evidence type="ECO:0000259" key="4">
    <source>
        <dbReference type="Pfam" id="PF00205"/>
    </source>
</evidence>
<dbReference type="GO" id="GO:0005948">
    <property type="term" value="C:acetolactate synthase complex"/>
    <property type="evidence" value="ECO:0007669"/>
    <property type="project" value="TreeGrafter"/>
</dbReference>
<dbReference type="PANTHER" id="PTHR18968">
    <property type="entry name" value="THIAMINE PYROPHOSPHATE ENZYMES"/>
    <property type="match status" value="1"/>
</dbReference>
<evidence type="ECO:0000256" key="2">
    <source>
        <dbReference type="ARBA" id="ARBA00023052"/>
    </source>
</evidence>
<dbReference type="Pfam" id="PF02775">
    <property type="entry name" value="TPP_enzyme_C"/>
    <property type="match status" value="1"/>
</dbReference>
<dbReference type="GO" id="GO:0000287">
    <property type="term" value="F:magnesium ion binding"/>
    <property type="evidence" value="ECO:0007669"/>
    <property type="project" value="InterPro"/>
</dbReference>
<evidence type="ECO:0000256" key="3">
    <source>
        <dbReference type="RuleBase" id="RU362132"/>
    </source>
</evidence>
<dbReference type="EMBL" id="APMM01000027">
    <property type="protein sequence ID" value="ENN96113.1"/>
    <property type="molecule type" value="Genomic_DNA"/>
</dbReference>
<dbReference type="InterPro" id="IPR011766">
    <property type="entry name" value="TPP_enzyme_TPP-bd"/>
</dbReference>
<proteinExistence type="inferred from homology"/>
<feature type="domain" description="Thiamine pyrophosphate enzyme central" evidence="4">
    <location>
        <begin position="175"/>
        <end position="283"/>
    </location>
</feature>
<dbReference type="AlphaFoldDB" id="N6V1G9"/>
<dbReference type="Gene3D" id="3.40.50.970">
    <property type="match status" value="2"/>
</dbReference>
<dbReference type="Pfam" id="PF02776">
    <property type="entry name" value="TPP_enzyme_N"/>
    <property type="match status" value="1"/>
</dbReference>
<organism evidence="7 8">
    <name type="scientific">Methanocaldococcus villosus KIN24-T80</name>
    <dbReference type="NCBI Taxonomy" id="1069083"/>
    <lineage>
        <taxon>Archaea</taxon>
        <taxon>Methanobacteriati</taxon>
        <taxon>Methanobacteriota</taxon>
        <taxon>Methanomada group</taxon>
        <taxon>Methanococci</taxon>
        <taxon>Methanococcales</taxon>
        <taxon>Methanocaldococcaceae</taxon>
        <taxon>Methanocaldococcus</taxon>
    </lineage>
</organism>
<dbReference type="InterPro" id="IPR029035">
    <property type="entry name" value="DHS-like_NAD/FAD-binding_dom"/>
</dbReference>
<comment type="caution">
    <text evidence="7">The sequence shown here is derived from an EMBL/GenBank/DDBJ whole genome shotgun (WGS) entry which is preliminary data.</text>
</comment>
<accession>N6V1G9</accession>
<dbReference type="OrthoDB" id="6837at2157"/>
<dbReference type="STRING" id="1069083.GCA_000371805_01354"/>
<dbReference type="CDD" id="cd07035">
    <property type="entry name" value="TPP_PYR_POX_like"/>
    <property type="match status" value="1"/>
</dbReference>
<dbReference type="GO" id="GO:0009097">
    <property type="term" value="P:isoleucine biosynthetic process"/>
    <property type="evidence" value="ECO:0007669"/>
    <property type="project" value="TreeGrafter"/>
</dbReference>
<dbReference type="Proteomes" id="UP000053695">
    <property type="component" value="Unassembled WGS sequence"/>
</dbReference>
<comment type="similarity">
    <text evidence="1 3">Belongs to the TPP enzyme family.</text>
</comment>
<evidence type="ECO:0000259" key="6">
    <source>
        <dbReference type="Pfam" id="PF02776"/>
    </source>
</evidence>
<gene>
    <name evidence="7" type="ORF">J422_04103</name>
</gene>
<dbReference type="GO" id="GO:0044272">
    <property type="term" value="P:sulfur compound biosynthetic process"/>
    <property type="evidence" value="ECO:0007669"/>
    <property type="project" value="UniProtKB-ARBA"/>
</dbReference>
<feature type="domain" description="Thiamine pyrophosphate enzyme N-terminal TPP-binding" evidence="6">
    <location>
        <begin position="1"/>
        <end position="111"/>
    </location>
</feature>
<evidence type="ECO:0000259" key="5">
    <source>
        <dbReference type="Pfam" id="PF02775"/>
    </source>
</evidence>
<dbReference type="Gene3D" id="3.40.50.1220">
    <property type="entry name" value="TPP-binding domain"/>
    <property type="match status" value="1"/>
</dbReference>
<evidence type="ECO:0000313" key="8">
    <source>
        <dbReference type="Proteomes" id="UP000053695"/>
    </source>
</evidence>